<evidence type="ECO:0000313" key="2">
    <source>
        <dbReference type="Proteomes" id="UP000552954"/>
    </source>
</evidence>
<organism evidence="1 2">
    <name type="scientific">Ramlibacter montanisoli</name>
    <dbReference type="NCBI Taxonomy" id="2732512"/>
    <lineage>
        <taxon>Bacteria</taxon>
        <taxon>Pseudomonadati</taxon>
        <taxon>Pseudomonadota</taxon>
        <taxon>Betaproteobacteria</taxon>
        <taxon>Burkholderiales</taxon>
        <taxon>Comamonadaceae</taxon>
        <taxon>Ramlibacter</taxon>
    </lineage>
</organism>
<comment type="caution">
    <text evidence="1">The sequence shown here is derived from an EMBL/GenBank/DDBJ whole genome shotgun (WGS) entry which is preliminary data.</text>
</comment>
<sequence length="59" mass="6474">MSTFAGGERRAAWVESAEFHPAQEPMDLFTFANNAAPGVLPRWQQIFVAPALFHAVDTA</sequence>
<dbReference type="Proteomes" id="UP000552954">
    <property type="component" value="Unassembled WGS sequence"/>
</dbReference>
<reference evidence="1 2" key="2">
    <citation type="submission" date="2020-06" db="EMBL/GenBank/DDBJ databases">
        <title>Ramlibacter rhizophilus sp. nov., isolated from rhizosphere soil of national flower Mugunghwa from South Korea.</title>
        <authorList>
            <person name="Zheng-Fei Y."/>
            <person name="Huan T."/>
        </authorList>
    </citation>
    <scope>NUCLEOTIDE SEQUENCE [LARGE SCALE GENOMIC DNA]</scope>
    <source>
        <strain evidence="1 2">B156</strain>
    </source>
</reference>
<dbReference type="EMBL" id="JABFCS010000001">
    <property type="protein sequence ID" value="NNU42017.1"/>
    <property type="molecule type" value="Genomic_DNA"/>
</dbReference>
<keyword evidence="2" id="KW-1185">Reference proteome</keyword>
<reference evidence="1 2" key="1">
    <citation type="submission" date="2020-05" db="EMBL/GenBank/DDBJ databases">
        <authorList>
            <person name="Khan S.A."/>
            <person name="Jeon C.O."/>
            <person name="Chun B.H."/>
        </authorList>
    </citation>
    <scope>NUCLEOTIDE SEQUENCE [LARGE SCALE GENOMIC DNA]</scope>
    <source>
        <strain evidence="1 2">B156</strain>
    </source>
</reference>
<accession>A0A849K7J4</accession>
<dbReference type="RefSeq" id="WP_171556425.1">
    <property type="nucleotide sequence ID" value="NZ_JABFCS010000001.1"/>
</dbReference>
<proteinExistence type="predicted"/>
<evidence type="ECO:0000313" key="1">
    <source>
        <dbReference type="EMBL" id="NNU42017.1"/>
    </source>
</evidence>
<gene>
    <name evidence="1" type="ORF">HK415_00850</name>
</gene>
<dbReference type="AlphaFoldDB" id="A0A849K7J4"/>
<protein>
    <submittedName>
        <fullName evidence="1">Uncharacterized protein</fullName>
    </submittedName>
</protein>
<name>A0A849K7J4_9BURK</name>